<feature type="transmembrane region" description="Helical" evidence="1">
    <location>
        <begin position="148"/>
        <end position="174"/>
    </location>
</feature>
<reference evidence="2 3" key="1">
    <citation type="submission" date="2014-06" db="EMBL/GenBank/DDBJ databases">
        <authorList>
            <person name="Ju J."/>
            <person name="Zhang J."/>
        </authorList>
    </citation>
    <scope>NUCLEOTIDE SEQUENCE [LARGE SCALE GENOMIC DNA]</scope>
    <source>
        <strain evidence="2">DmL_050</strain>
    </source>
</reference>
<gene>
    <name evidence="2" type="ORF">HK16_08575</name>
</gene>
<feature type="transmembrane region" description="Helical" evidence="1">
    <location>
        <begin position="48"/>
        <end position="68"/>
    </location>
</feature>
<evidence type="ECO:0000313" key="2">
    <source>
        <dbReference type="EMBL" id="OUL66637.1"/>
    </source>
</evidence>
<evidence type="ECO:0000256" key="1">
    <source>
        <dbReference type="SAM" id="Phobius"/>
    </source>
</evidence>
<keyword evidence="1" id="KW-0472">Membrane</keyword>
<proteinExistence type="predicted"/>
<name>A0A252EJN2_9PROT</name>
<keyword evidence="1" id="KW-1133">Transmembrane helix</keyword>
<dbReference type="RefSeq" id="WP_086897299.1">
    <property type="nucleotide sequence ID" value="NZ_JOOZ01000028.1"/>
</dbReference>
<evidence type="ECO:0000313" key="3">
    <source>
        <dbReference type="Proteomes" id="UP000195072"/>
    </source>
</evidence>
<feature type="transmembrane region" description="Helical" evidence="1">
    <location>
        <begin position="119"/>
        <end position="142"/>
    </location>
</feature>
<sequence>MPYPPYTSVADRVVAVLDKAALCVTAPVRRLGVGDFSPTPYMKKAPRMWVLLCVAGAETLLYACALLGPFKGMQYLANPLLLLPCGFVAHIKNHHALYTNGGADRTPADQQVVWQARMVMLATIAVLSTSALVAVTLFLALARHPVDGLSLVAPLLMTLLYTECMALLAPVFVLSRHDHAPRSSQRSLPAEA</sequence>
<dbReference type="Proteomes" id="UP000195072">
    <property type="component" value="Unassembled WGS sequence"/>
</dbReference>
<organism evidence="2 3">
    <name type="scientific">Acetobacter senegalensis</name>
    <dbReference type="NCBI Taxonomy" id="446692"/>
    <lineage>
        <taxon>Bacteria</taxon>
        <taxon>Pseudomonadati</taxon>
        <taxon>Pseudomonadota</taxon>
        <taxon>Alphaproteobacteria</taxon>
        <taxon>Acetobacterales</taxon>
        <taxon>Acetobacteraceae</taxon>
        <taxon>Acetobacter</taxon>
    </lineage>
</organism>
<protein>
    <submittedName>
        <fullName evidence="2">Uncharacterized protein</fullName>
    </submittedName>
</protein>
<keyword evidence="1" id="KW-0812">Transmembrane</keyword>
<dbReference type="AlphaFoldDB" id="A0A252EJN2"/>
<dbReference type="EMBL" id="JOOZ01000028">
    <property type="protein sequence ID" value="OUL66637.1"/>
    <property type="molecule type" value="Genomic_DNA"/>
</dbReference>
<comment type="caution">
    <text evidence="2">The sequence shown here is derived from an EMBL/GenBank/DDBJ whole genome shotgun (WGS) entry which is preliminary data.</text>
</comment>
<accession>A0A252EJN2</accession>